<sequence>MRGGGGWMDQMVLGRGGRVMEFASELLRLRVWHSKHELARRQTLRSPLKCRNFFSTTLWEMTDDVLIGTEPKKEKHYVRSLNTTST</sequence>
<proteinExistence type="predicted"/>
<accession>A0A1D6ELR5</accession>
<gene>
    <name evidence="1" type="ORF">ZEAMMB73_Zm00001d005311</name>
</gene>
<dbReference type="InParanoid" id="A0A1D6ELR5"/>
<evidence type="ECO:0000313" key="1">
    <source>
        <dbReference type="EMBL" id="ONM20824.1"/>
    </source>
</evidence>
<name>A0A1D6ELR5_MAIZE</name>
<dbReference type="AlphaFoldDB" id="A0A1D6ELR5"/>
<reference evidence="1" key="1">
    <citation type="submission" date="2015-12" db="EMBL/GenBank/DDBJ databases">
        <title>Update maize B73 reference genome by single molecule sequencing technologies.</title>
        <authorList>
            <consortium name="Maize Genome Sequencing Project"/>
            <person name="Ware D."/>
        </authorList>
    </citation>
    <scope>NUCLEOTIDE SEQUENCE [LARGE SCALE GENOMIC DNA]</scope>
    <source>
        <tissue evidence="1">Seedling</tissue>
    </source>
</reference>
<protein>
    <submittedName>
        <fullName evidence="1">Uncharacterized protein</fullName>
    </submittedName>
</protein>
<dbReference type="EMBL" id="CM007648">
    <property type="protein sequence ID" value="ONM20824.1"/>
    <property type="molecule type" value="Genomic_DNA"/>
</dbReference>
<dbReference type="SMR" id="A0A1D6ELR5"/>
<organism evidence="1">
    <name type="scientific">Zea mays</name>
    <name type="common">Maize</name>
    <dbReference type="NCBI Taxonomy" id="4577"/>
    <lineage>
        <taxon>Eukaryota</taxon>
        <taxon>Viridiplantae</taxon>
        <taxon>Streptophyta</taxon>
        <taxon>Embryophyta</taxon>
        <taxon>Tracheophyta</taxon>
        <taxon>Spermatophyta</taxon>
        <taxon>Magnoliopsida</taxon>
        <taxon>Liliopsida</taxon>
        <taxon>Poales</taxon>
        <taxon>Poaceae</taxon>
        <taxon>PACMAD clade</taxon>
        <taxon>Panicoideae</taxon>
        <taxon>Andropogonodae</taxon>
        <taxon>Andropogoneae</taxon>
        <taxon>Tripsacinae</taxon>
        <taxon>Zea</taxon>
    </lineage>
</organism>